<dbReference type="Pfam" id="PF23666">
    <property type="entry name" value="Rcc01698_C"/>
    <property type="match status" value="1"/>
</dbReference>
<feature type="domain" description="GTA TIM-barrel-like" evidence="1">
    <location>
        <begin position="445"/>
        <end position="738"/>
    </location>
</feature>
<reference evidence="4 5" key="1">
    <citation type="submission" date="2022-10" db="EMBL/GenBank/DDBJ databases">
        <title>Defluviimonas sp. nov., isolated from ocean surface sediments.</title>
        <authorList>
            <person name="He W."/>
            <person name="Wang L."/>
            <person name="Zhang D.-F."/>
        </authorList>
    </citation>
    <scope>NUCLEOTIDE SEQUENCE [LARGE SCALE GENOMIC DNA]</scope>
    <source>
        <strain evidence="4 5">WL0050</strain>
    </source>
</reference>
<gene>
    <name evidence="4" type="ORF">OEZ71_02190</name>
</gene>
<proteinExistence type="predicted"/>
<dbReference type="InterPro" id="IPR025195">
    <property type="entry name" value="GTA_TIM_dom"/>
</dbReference>
<feature type="domain" description="Rcc01698-like C-terminal" evidence="3">
    <location>
        <begin position="1047"/>
        <end position="1147"/>
    </location>
</feature>
<dbReference type="InterPro" id="IPR056490">
    <property type="entry name" value="Rcc01698_C"/>
</dbReference>
<keyword evidence="5" id="KW-1185">Reference proteome</keyword>
<dbReference type="Proteomes" id="UP001652564">
    <property type="component" value="Unassembled WGS sequence"/>
</dbReference>
<protein>
    <submittedName>
        <fullName evidence="4">Glycoside hydrolase/phage tail family protein</fullName>
    </submittedName>
</protein>
<evidence type="ECO:0000313" key="4">
    <source>
        <dbReference type="EMBL" id="MCV2871099.1"/>
    </source>
</evidence>
<feature type="domain" description="Tip attachment protein J" evidence="2">
    <location>
        <begin position="799"/>
        <end position="956"/>
    </location>
</feature>
<name>A0ABT2ZIY8_9RHOB</name>
<dbReference type="Pfam" id="PF13550">
    <property type="entry name" value="Phage-tail_3"/>
    <property type="match status" value="1"/>
</dbReference>
<evidence type="ECO:0000259" key="2">
    <source>
        <dbReference type="Pfam" id="PF13550"/>
    </source>
</evidence>
<dbReference type="CDD" id="cd19607">
    <property type="entry name" value="GTA_TIM-barrel-like"/>
    <property type="match status" value="1"/>
</dbReference>
<dbReference type="InterPro" id="IPR032876">
    <property type="entry name" value="J_dom"/>
</dbReference>
<dbReference type="InterPro" id="IPR017853">
    <property type="entry name" value="GH"/>
</dbReference>
<keyword evidence="4" id="KW-0378">Hydrolase</keyword>
<dbReference type="GO" id="GO:0016787">
    <property type="term" value="F:hydrolase activity"/>
    <property type="evidence" value="ECO:0007669"/>
    <property type="project" value="UniProtKB-KW"/>
</dbReference>
<dbReference type="RefSeq" id="WP_263738289.1">
    <property type="nucleotide sequence ID" value="NZ_JAOWKZ010000001.1"/>
</dbReference>
<dbReference type="Gene3D" id="3.20.20.80">
    <property type="entry name" value="Glycosidases"/>
    <property type="match status" value="1"/>
</dbReference>
<evidence type="ECO:0000259" key="3">
    <source>
        <dbReference type="Pfam" id="PF23666"/>
    </source>
</evidence>
<evidence type="ECO:0000259" key="1">
    <source>
        <dbReference type="Pfam" id="PF13547"/>
    </source>
</evidence>
<accession>A0ABT2ZIY8</accession>
<organism evidence="4 5">
    <name type="scientific">Albidovulum litorale</name>
    <dbReference type="NCBI Taxonomy" id="2984134"/>
    <lineage>
        <taxon>Bacteria</taxon>
        <taxon>Pseudomonadati</taxon>
        <taxon>Pseudomonadota</taxon>
        <taxon>Alphaproteobacteria</taxon>
        <taxon>Rhodobacterales</taxon>
        <taxon>Paracoccaceae</taxon>
        <taxon>Albidovulum</taxon>
    </lineage>
</organism>
<dbReference type="SUPFAM" id="SSF51445">
    <property type="entry name" value="(Trans)glycosidases"/>
    <property type="match status" value="1"/>
</dbReference>
<dbReference type="Pfam" id="PF13547">
    <property type="entry name" value="GTA_TIM"/>
    <property type="match status" value="1"/>
</dbReference>
<evidence type="ECO:0000313" key="5">
    <source>
        <dbReference type="Proteomes" id="UP001652564"/>
    </source>
</evidence>
<dbReference type="EMBL" id="JAOWKZ010000001">
    <property type="protein sequence ID" value="MCV2871099.1"/>
    <property type="molecule type" value="Genomic_DNA"/>
</dbReference>
<sequence length="1302" mass="140523">MATILLSAAGAAIGGGFGGSILGLSGAVIGRAIGATLGRAIDQRLMGSGSRTVETGRIDRFRLTAASEGAPVGQVWGRMRIAGQVIWASRFTEHVTTSGGGGKGAPSQPTVREFSYSVNVAVALCEGEITRVGRIWADGIEISRDDVTMRVYSGAEDQLPDPKMEAVEGAGNVPAYRGTAYIVFEDLDLSRFGNRVPQFSFEVLRAAQGDAIDAEPDLTRGVSGVALVPGTGEYALATTPVHFSMGVGQNVSANIHAPGGKTDFVLSMEALREELPGCGSASLVVSWFGGDLRCGRCTLKPKVEDRRFDGVGMPWRAGGIGRAAAEEVPRDASGRSIYGGTPADRAVIEAIGSLKSDGKSVVFYPFILLEQLAGNGLFDPWSGAADQPALPWRGRITLSAAPGRAGTPDRTVAADVEVAAFFGTAQASDFIVTGTTVSYTGPAEWSYRRFILHYAHLCAAAGGVDAFCIGSEMRGLTQIRGAGDAFPTVAALRALAADVRSILGPAVKISYAADWTEYSGYQDGTGDLYNHLDPLWADANIDFIGIDNYMPLSDWREGQDHADAHWGSLYNLEYLKANIEGGEGYDWFYSSQAHRDAQIRTPITDDAYGEDWVWRYKDIRSWWENEHFDRIAGVKGVQSPWVPQSKPVWFTEFGCAAIDKGTNEPNKFLDPKSSESSLPVYSNGRRDDLIQMQYLRAVIDYWRDPQRNPVSTEYGGPMIDMDRAHVWAWDARPFPHFPANSDLWSDGENYARGHWMNGRVSAQPLSSVVAEICARSDLNDIDVDGLYGLVRGYSVADVTTGRSALQPLMLAYGFEALERDGLMRFRMRNGVVKANVGAADIAVSEETDGWVETVRATEAEVAGRVRLNYVEAEGDYEARSVEAIFPDEAALGIAQSELVLALTRSEGLRIVERWLAEARVARDGARFALPPSLGHLGVGDVVDLGGAGRYRIDRAEQAGAIALEAVRVEPAVYGPSDEAEERVTPRKFAAPVPVFPLFMDLPLMTGQEAPQAPHLAVTATPWPGSAAVYSSDTDAGYLLNRLISTRAVIGETETALDAAAPGLWDRGLPLRVRVSGGDLSSVSPDQLFNGANVMAIGDGSPSNWELFQFADAVLVGPDTYDLSMRLRGQAGTDAVMPTNWPIGSYVVLMNGAPKQIDMALAARDLARHYRIGPSTRAYDDPSYIHRVEAFSGIGLRPLSPAHLRARRGLVGDLGVSWVRRTRIDGDSWSGLDVPLGEALERYLVRVVESSLIRREVFVAQPNWTYTTAMQAADAVTAPFEIHVAQLSDAFGPGPFRRITVNA</sequence>
<comment type="caution">
    <text evidence="4">The sequence shown here is derived from an EMBL/GenBank/DDBJ whole genome shotgun (WGS) entry which is preliminary data.</text>
</comment>